<dbReference type="STRING" id="1341132.A0A3F3Q5F9"/>
<feature type="compositionally biased region" description="Basic and acidic residues" evidence="3">
    <location>
        <begin position="284"/>
        <end position="295"/>
    </location>
</feature>
<dbReference type="GeneID" id="38143543"/>
<feature type="compositionally biased region" description="Pro residues" evidence="3">
    <location>
        <begin position="171"/>
        <end position="182"/>
    </location>
</feature>
<feature type="compositionally biased region" description="Pro residues" evidence="3">
    <location>
        <begin position="695"/>
        <end position="719"/>
    </location>
</feature>
<feature type="compositionally biased region" description="Basic and acidic residues" evidence="3">
    <location>
        <begin position="499"/>
        <end position="513"/>
    </location>
</feature>
<evidence type="ECO:0000256" key="2">
    <source>
        <dbReference type="PROSITE-ProRule" id="PRU00192"/>
    </source>
</evidence>
<dbReference type="PANTHER" id="PTHR46026:SF1">
    <property type="entry name" value="RHO-TYPE GUANINE NUCLEOTIDE EXCHANGE FACTOR, ISOFORM F"/>
    <property type="match status" value="1"/>
</dbReference>
<feature type="compositionally biased region" description="Acidic residues" evidence="3">
    <location>
        <begin position="742"/>
        <end position="757"/>
    </location>
</feature>
<dbReference type="InterPro" id="IPR001452">
    <property type="entry name" value="SH3_domain"/>
</dbReference>
<accession>A0A3F3Q5F9</accession>
<keyword evidence="6" id="KW-1185">Reference proteome</keyword>
<evidence type="ECO:0000259" key="4">
    <source>
        <dbReference type="PROSITE" id="PS50002"/>
    </source>
</evidence>
<proteinExistence type="predicted"/>
<feature type="region of interest" description="Disordered" evidence="3">
    <location>
        <begin position="771"/>
        <end position="955"/>
    </location>
</feature>
<feature type="compositionally biased region" description="Pro residues" evidence="3">
    <location>
        <begin position="364"/>
        <end position="376"/>
    </location>
</feature>
<dbReference type="InterPro" id="IPR036028">
    <property type="entry name" value="SH3-like_dom_sf"/>
</dbReference>
<name>A0A3F3Q5F9_9EURO</name>
<dbReference type="SMART" id="SM00326">
    <property type="entry name" value="SH3"/>
    <property type="match status" value="1"/>
</dbReference>
<dbReference type="AlphaFoldDB" id="A0A3F3Q5F9"/>
<dbReference type="Proteomes" id="UP000253729">
    <property type="component" value="Unassembled WGS sequence"/>
</dbReference>
<feature type="compositionally biased region" description="Gly residues" evidence="3">
    <location>
        <begin position="475"/>
        <end position="484"/>
    </location>
</feature>
<feature type="compositionally biased region" description="Pro residues" evidence="3">
    <location>
        <begin position="581"/>
        <end position="616"/>
    </location>
</feature>
<dbReference type="Pfam" id="PF00018">
    <property type="entry name" value="SH3_1"/>
    <property type="match status" value="1"/>
</dbReference>
<feature type="compositionally biased region" description="Pro residues" evidence="3">
    <location>
        <begin position="868"/>
        <end position="886"/>
    </location>
</feature>
<feature type="compositionally biased region" description="Polar residues" evidence="3">
    <location>
        <begin position="903"/>
        <end position="913"/>
    </location>
</feature>
<keyword evidence="1 2" id="KW-0728">SH3 domain</keyword>
<dbReference type="CDD" id="cd11887">
    <property type="entry name" value="SH3_Bbc1"/>
    <property type="match status" value="1"/>
</dbReference>
<dbReference type="EMBL" id="KZ852043">
    <property type="protein sequence ID" value="RDH34430.1"/>
    <property type="molecule type" value="Genomic_DNA"/>
</dbReference>
<evidence type="ECO:0000313" key="5">
    <source>
        <dbReference type="EMBL" id="RDH34430.1"/>
    </source>
</evidence>
<feature type="compositionally biased region" description="Basic and acidic residues" evidence="3">
    <location>
        <begin position="306"/>
        <end position="316"/>
    </location>
</feature>
<feature type="compositionally biased region" description="Pro residues" evidence="3">
    <location>
        <begin position="67"/>
        <end position="76"/>
    </location>
</feature>
<feature type="compositionally biased region" description="Acidic residues" evidence="3">
    <location>
        <begin position="384"/>
        <end position="399"/>
    </location>
</feature>
<feature type="compositionally biased region" description="Pro residues" evidence="3">
    <location>
        <begin position="921"/>
        <end position="932"/>
    </location>
</feature>
<gene>
    <name evidence="5" type="ORF">BDQ94DRAFT_19495</name>
</gene>
<dbReference type="SUPFAM" id="SSF50044">
    <property type="entry name" value="SH3-domain"/>
    <property type="match status" value="1"/>
</dbReference>
<reference evidence="5 6" key="1">
    <citation type="submission" date="2018-07" db="EMBL/GenBank/DDBJ databases">
        <title>The genomes of Aspergillus section Nigri reveals drivers in fungal speciation.</title>
        <authorList>
            <consortium name="DOE Joint Genome Institute"/>
            <person name="Vesth T.C."/>
            <person name="Nybo J."/>
            <person name="Theobald S."/>
            <person name="Brandl J."/>
            <person name="Frisvad J.C."/>
            <person name="Nielsen K.F."/>
            <person name="Lyhne E.K."/>
            <person name="Kogle M.E."/>
            <person name="Kuo A."/>
            <person name="Riley R."/>
            <person name="Clum A."/>
            <person name="Nolan M."/>
            <person name="Lipzen A."/>
            <person name="Salamov A."/>
            <person name="Henrissat B."/>
            <person name="Wiebenga A."/>
            <person name="De vries R.P."/>
            <person name="Grigoriev I.V."/>
            <person name="Mortensen U.H."/>
            <person name="Andersen M.R."/>
            <person name="Baker S.E."/>
        </authorList>
    </citation>
    <scope>NUCLEOTIDE SEQUENCE [LARGE SCALE GENOMIC DNA]</scope>
    <source>
        <strain evidence="5 6">CBS 139.54b</strain>
    </source>
</reference>
<feature type="compositionally biased region" description="Basic and acidic residues" evidence="3">
    <location>
        <begin position="401"/>
        <end position="435"/>
    </location>
</feature>
<dbReference type="Gene3D" id="2.30.30.40">
    <property type="entry name" value="SH3 Domains"/>
    <property type="match status" value="1"/>
</dbReference>
<feature type="region of interest" description="Disordered" evidence="3">
    <location>
        <begin position="46"/>
        <end position="462"/>
    </location>
</feature>
<feature type="compositionally biased region" description="Basic and acidic residues" evidence="3">
    <location>
        <begin position="553"/>
        <end position="562"/>
    </location>
</feature>
<evidence type="ECO:0000313" key="6">
    <source>
        <dbReference type="Proteomes" id="UP000253729"/>
    </source>
</evidence>
<sequence length="1216" mass="132146">MSSPPFTVKAVFEYASDHDDDLNFAIGQVVTVTAVEDEEWYFGEYTDESGHKREGIFPKNFVERYEPPAPPRPTRPSRPKREPDVAPPPPEPAVAVEPPTTQPPRSLEPEVEDTPAAVPQPPQSPPPALASPTRELPSSPKPAPVPASVPASVPAPASVPQPPANDISEPAPKPSSKPPPPAVAEKPTGSSFRDRIAAFNKPAAPPIAPFKPGGLSAQNTSFVKKPFVAAPPSRDAYVPPPREAPRKIYRREEDPEVQERLAREPPVSETRPLSSGGTEEGAEEQPKPTSLKERIALLQKQQMEQAARHAEAAQKKDKPKRPPPKKRTESHEEALPVEEPTPENAPSGEPERDHSVETVKGSHPPAPQAAMPPPPVRELVSDTNDADDSAAADTEDAEETSTSKEDYDERARAEVQHEAQAESRQLEKAEEREAQVDEGAEEDEEGEEEEEEEIDPEVKRKMELRERMAKMSGGMGMMGFFGPPGGMPRPAAAPRKPKAPVEAERPSGEHERSGPATAPPVPIMALPGMNVAKPAVTPSVEKEEEEAQTSPVTEKHPPHEVADVEDVVEEEPPRRTSTDRPPAPLERSAPPPPPLETRPVPPPVPHDAPLSPPPVPGHQATPKGVAPADTGDESDDELSLHTRNLSLNAAAADQSPSQPVPAPPLPDHLDSRRSSTYDVTSPKSPTLPADKRLSRPPPPIPGNPPVPAQSRPAPPPPPANIRRRSTADSRTSVTSQSRQAGEEVEGEVTEYDGDYDTDIASGAKFKDALKAHGRDSSFDEGTTTDDHSLQSPRSPPQTRLPPPPPPTAPRAVPPPPPIQPPKSAGRASIDSPRGPPPPPPHRELSFGGDDDEYDPYRYNAPQHGLPTPRGPPPVPAGPPQLPPVIPSQPAEEEPEELYEASPVQSHPESTFSQSEKRTSMAPPPPTLPPPTPRSNRASLDVPRAQPSMRRSMDVSRPSVDQGFIAMDVDLAENTLWWTQHNTPPPVFQNRKDILLEFEESSSSKRGGKTMVTKDIYVLFMDHSQTVITVNFDARNPTDVAFEQRHEAPPIQPRQDQLENAHLQIGTHIASTANSVQNTTVTDGTPFGLVQHVLSPLSDALKPVGTRAYGALVYSNLANASVQQNDEIRAGDIVSFRNARFQGHRGTMHQKYSAEVGKPDHVAIVVDWDGTKKKIRAWEQGRESKKVKMESFKLNDLRSGECKVWRVMPRSYVGWEK</sequence>
<feature type="compositionally biased region" description="Acidic residues" evidence="3">
    <location>
        <begin position="436"/>
        <end position="455"/>
    </location>
</feature>
<feature type="compositionally biased region" description="Pro residues" evidence="3">
    <location>
        <begin position="793"/>
        <end position="820"/>
    </location>
</feature>
<feature type="compositionally biased region" description="Pro residues" evidence="3">
    <location>
        <begin position="118"/>
        <end position="129"/>
    </location>
</feature>
<feature type="region of interest" description="Disordered" evidence="3">
    <location>
        <begin position="475"/>
        <end position="758"/>
    </location>
</feature>
<evidence type="ECO:0000256" key="3">
    <source>
        <dbReference type="SAM" id="MobiDB-lite"/>
    </source>
</evidence>
<feature type="compositionally biased region" description="Basic and acidic residues" evidence="3">
    <location>
        <begin position="243"/>
        <end position="263"/>
    </location>
</feature>
<organism evidence="5 6">
    <name type="scientific">Aspergillus welwitschiae</name>
    <dbReference type="NCBI Taxonomy" id="1341132"/>
    <lineage>
        <taxon>Eukaryota</taxon>
        <taxon>Fungi</taxon>
        <taxon>Dikarya</taxon>
        <taxon>Ascomycota</taxon>
        <taxon>Pezizomycotina</taxon>
        <taxon>Eurotiomycetes</taxon>
        <taxon>Eurotiomycetidae</taxon>
        <taxon>Eurotiales</taxon>
        <taxon>Aspergillaceae</taxon>
        <taxon>Aspergillus</taxon>
        <taxon>Aspergillus subgen. Circumdati</taxon>
    </lineage>
</organism>
<evidence type="ECO:0000256" key="1">
    <source>
        <dbReference type="ARBA" id="ARBA00022443"/>
    </source>
</evidence>
<feature type="domain" description="SH3" evidence="4">
    <location>
        <begin position="3"/>
        <end position="67"/>
    </location>
</feature>
<feature type="compositionally biased region" description="Polar residues" evidence="3">
    <location>
        <begin position="728"/>
        <end position="739"/>
    </location>
</feature>
<dbReference type="Pfam" id="PF25459">
    <property type="entry name" value="AIM3_BBC1_C"/>
    <property type="match status" value="1"/>
</dbReference>
<dbReference type="PROSITE" id="PS50002">
    <property type="entry name" value="SH3"/>
    <property type="match status" value="1"/>
</dbReference>
<dbReference type="InterPro" id="IPR057402">
    <property type="entry name" value="AIM3_BBC1_C"/>
</dbReference>
<dbReference type="RefSeq" id="XP_026627452.1">
    <property type="nucleotide sequence ID" value="XM_026775187.1"/>
</dbReference>
<feature type="compositionally biased region" description="Basic and acidic residues" evidence="3">
    <location>
        <begin position="48"/>
        <end position="66"/>
    </location>
</feature>
<dbReference type="InterPro" id="IPR035552">
    <property type="entry name" value="Mti1_SH3"/>
</dbReference>
<dbReference type="PANTHER" id="PTHR46026">
    <property type="entry name" value="RHO-TYPE GUANINE NUCLEOTIDE EXCHANGE FACTOR, ISOFORM F"/>
    <property type="match status" value="1"/>
</dbReference>
<protein>
    <recommendedName>
        <fullName evidence="4">SH3 domain-containing protein</fullName>
    </recommendedName>
</protein>